<dbReference type="PANTHER" id="PTHR30336">
    <property type="entry name" value="INNER MEMBRANE PROTEIN, PROBABLE PERMEASE"/>
    <property type="match status" value="1"/>
</dbReference>
<dbReference type="InterPro" id="IPR014729">
    <property type="entry name" value="Rossmann-like_a/b/a_fold"/>
</dbReference>
<gene>
    <name evidence="2" type="ORF">ACFSKP_05565</name>
</gene>
<protein>
    <submittedName>
        <fullName evidence="2">YdcF family protein</fullName>
    </submittedName>
</protein>
<dbReference type="EMBL" id="JBHUIM010000001">
    <property type="protein sequence ID" value="MFD2245712.1"/>
    <property type="molecule type" value="Genomic_DNA"/>
</dbReference>
<dbReference type="InterPro" id="IPR003848">
    <property type="entry name" value="DUF218"/>
</dbReference>
<dbReference type="RefSeq" id="WP_250427364.1">
    <property type="nucleotide sequence ID" value="NZ_JALPRR010000001.1"/>
</dbReference>
<dbReference type="Proteomes" id="UP001597374">
    <property type="component" value="Unassembled WGS sequence"/>
</dbReference>
<feature type="domain" description="DUF218" evidence="1">
    <location>
        <begin position="55"/>
        <end position="184"/>
    </location>
</feature>
<reference evidence="3" key="1">
    <citation type="journal article" date="2019" name="Int. J. Syst. Evol. Microbiol.">
        <title>The Global Catalogue of Microorganisms (GCM) 10K type strain sequencing project: providing services to taxonomists for standard genome sequencing and annotation.</title>
        <authorList>
            <consortium name="The Broad Institute Genomics Platform"/>
            <consortium name="The Broad Institute Genome Sequencing Center for Infectious Disease"/>
            <person name="Wu L."/>
            <person name="Ma J."/>
        </authorList>
    </citation>
    <scope>NUCLEOTIDE SEQUENCE [LARGE SCALE GENOMIC DNA]</scope>
    <source>
        <strain evidence="3">CGMCC 4.1782</strain>
    </source>
</reference>
<organism evidence="2 3">
    <name type="scientific">Pontibacter ruber</name>
    <dbReference type="NCBI Taxonomy" id="1343895"/>
    <lineage>
        <taxon>Bacteria</taxon>
        <taxon>Pseudomonadati</taxon>
        <taxon>Bacteroidota</taxon>
        <taxon>Cytophagia</taxon>
        <taxon>Cytophagales</taxon>
        <taxon>Hymenobacteraceae</taxon>
        <taxon>Pontibacter</taxon>
    </lineage>
</organism>
<name>A0ABW5CTL0_9BACT</name>
<sequence length="213" mass="23843">MQPNTRQVLLFNTIISFLAKRDVESLTRAALVEKYGLEQVDLLILLGNSSLYVAEQAALAYINGLAKDLMICGGIGHSTHYLAANVKQHERYHTLDVTDRPEADILKDVLVKYWGIPESEIMLENRSTNCGGNAVEAGKVLEKLQKVPQSILLMQDPVLQRRSQASFGKVWQKHSQVQFISYAAFVPLLKLENQNLVFANSAHAEFCSIARFL</sequence>
<dbReference type="Gene3D" id="3.40.50.620">
    <property type="entry name" value="HUPs"/>
    <property type="match status" value="1"/>
</dbReference>
<comment type="caution">
    <text evidence="2">The sequence shown here is derived from an EMBL/GenBank/DDBJ whole genome shotgun (WGS) entry which is preliminary data.</text>
</comment>
<dbReference type="PANTHER" id="PTHR30336:SF20">
    <property type="entry name" value="DUF218 DOMAIN-CONTAINING PROTEIN"/>
    <property type="match status" value="1"/>
</dbReference>
<evidence type="ECO:0000313" key="2">
    <source>
        <dbReference type="EMBL" id="MFD2245712.1"/>
    </source>
</evidence>
<keyword evidence="3" id="KW-1185">Reference proteome</keyword>
<dbReference type="InterPro" id="IPR051599">
    <property type="entry name" value="Cell_Envelope_Assoc"/>
</dbReference>
<proteinExistence type="predicted"/>
<dbReference type="Pfam" id="PF02698">
    <property type="entry name" value="DUF218"/>
    <property type="match status" value="1"/>
</dbReference>
<evidence type="ECO:0000259" key="1">
    <source>
        <dbReference type="Pfam" id="PF02698"/>
    </source>
</evidence>
<evidence type="ECO:0000313" key="3">
    <source>
        <dbReference type="Proteomes" id="UP001597374"/>
    </source>
</evidence>
<dbReference type="CDD" id="cd06259">
    <property type="entry name" value="YdcF-like"/>
    <property type="match status" value="1"/>
</dbReference>
<accession>A0ABW5CTL0</accession>